<feature type="transmembrane region" description="Helical" evidence="1">
    <location>
        <begin position="7"/>
        <end position="24"/>
    </location>
</feature>
<organism evidence="2 3">
    <name type="scientific">Mycoplasma haemocanis (strain Illinois)</name>
    <dbReference type="NCBI Taxonomy" id="1111676"/>
    <lineage>
        <taxon>Bacteria</taxon>
        <taxon>Bacillati</taxon>
        <taxon>Mycoplasmatota</taxon>
        <taxon>Mollicutes</taxon>
        <taxon>Mycoplasmataceae</taxon>
        <taxon>Mycoplasma</taxon>
    </lineage>
</organism>
<dbReference type="EMBL" id="CP003199">
    <property type="protein sequence ID" value="AEW45355.2"/>
    <property type="molecule type" value="Genomic_DNA"/>
</dbReference>
<sequence length="203" mass="23211">MKLSGMIVCSSAVAFGTCAFYYWISLPVTSIRSKLESEFKRTNVSFLEKDNLEWINLKEKYSRTPNKPQSPERRDLSLEEVKQWCSENVDAPFRGVNDPLYGQIKRFCFFNINTILSELKGKRLISGIQGDVQWQDAWGTYNSKKNSIGLPITGFYRDAALNGNDRVDGGAALYVWCDLTSKKKMYSEDIDTLLPRFKAWCVA</sequence>
<accession>H6N6T3</accession>
<keyword evidence="1" id="KW-0472">Membrane</keyword>
<keyword evidence="1" id="KW-1133">Transmembrane helix</keyword>
<keyword evidence="1" id="KW-0812">Transmembrane</keyword>
<dbReference type="KEGG" id="mhe:MHC_02455"/>
<gene>
    <name evidence="2" type="ordered locus">MHC_02455</name>
</gene>
<evidence type="ECO:0000313" key="3">
    <source>
        <dbReference type="Proteomes" id="UP000009135"/>
    </source>
</evidence>
<dbReference type="AlphaFoldDB" id="H6N6T3"/>
<evidence type="ECO:0000256" key="1">
    <source>
        <dbReference type="SAM" id="Phobius"/>
    </source>
</evidence>
<reference evidence="2 3" key="1">
    <citation type="journal article" date="2012" name="J. Bacteriol.">
        <title>Complete genome sequence of Mycoplasma haemocanis strain Illinois.</title>
        <authorList>
            <person name="do Nascimento N.C."/>
            <person name="Guimaraes A.M."/>
            <person name="Santos A.P."/>
            <person name="Sanmiguel P.J."/>
            <person name="Messick J.B."/>
        </authorList>
    </citation>
    <scope>NUCLEOTIDE SEQUENCE [LARGE SCALE GENOMIC DNA]</scope>
    <source>
        <strain evidence="2 3">Illinois</strain>
    </source>
</reference>
<evidence type="ECO:0000313" key="2">
    <source>
        <dbReference type="EMBL" id="AEW45355.2"/>
    </source>
</evidence>
<proteinExistence type="predicted"/>
<name>H6N6T3_MYCHN</name>
<keyword evidence="3" id="KW-1185">Reference proteome</keyword>
<protein>
    <submittedName>
        <fullName evidence="2">Uncharacterized protein</fullName>
    </submittedName>
</protein>
<dbReference type="Proteomes" id="UP000009135">
    <property type="component" value="Chromosome"/>
</dbReference>
<dbReference type="HOGENOM" id="CLU_098620_4_0_14"/>
<dbReference type="STRING" id="1111676.MHC_02455"/>